<evidence type="ECO:0000256" key="1">
    <source>
        <dbReference type="SAM" id="Phobius"/>
    </source>
</evidence>
<feature type="transmembrane region" description="Helical" evidence="1">
    <location>
        <begin position="30"/>
        <end position="50"/>
    </location>
</feature>
<comment type="caution">
    <text evidence="2">The sequence shown here is derived from an EMBL/GenBank/DDBJ whole genome shotgun (WGS) entry which is preliminary data.</text>
</comment>
<organism evidence="2 3">
    <name type="scientific">Catenulispora yoronensis</name>
    <dbReference type="NCBI Taxonomy" id="450799"/>
    <lineage>
        <taxon>Bacteria</taxon>
        <taxon>Bacillati</taxon>
        <taxon>Actinomycetota</taxon>
        <taxon>Actinomycetes</taxon>
        <taxon>Catenulisporales</taxon>
        <taxon>Catenulisporaceae</taxon>
        <taxon>Catenulispora</taxon>
    </lineage>
</organism>
<sequence>MGGMRLAQTLYLADPTKLPPHSTGPQTAGWLRWFFVGTVALIIAIAWLCLRGYRNKDSEGQ</sequence>
<evidence type="ECO:0000313" key="3">
    <source>
        <dbReference type="Proteomes" id="UP001500751"/>
    </source>
</evidence>
<dbReference type="EMBL" id="BAAAQN010000005">
    <property type="protein sequence ID" value="GAA2017831.1"/>
    <property type="molecule type" value="Genomic_DNA"/>
</dbReference>
<accession>A0ABN2TRR6</accession>
<proteinExistence type="predicted"/>
<protein>
    <submittedName>
        <fullName evidence="2">Uncharacterized protein</fullName>
    </submittedName>
</protein>
<reference evidence="2 3" key="1">
    <citation type="journal article" date="2019" name="Int. J. Syst. Evol. Microbiol.">
        <title>The Global Catalogue of Microorganisms (GCM) 10K type strain sequencing project: providing services to taxonomists for standard genome sequencing and annotation.</title>
        <authorList>
            <consortium name="The Broad Institute Genomics Platform"/>
            <consortium name="The Broad Institute Genome Sequencing Center for Infectious Disease"/>
            <person name="Wu L."/>
            <person name="Ma J."/>
        </authorList>
    </citation>
    <scope>NUCLEOTIDE SEQUENCE [LARGE SCALE GENOMIC DNA]</scope>
    <source>
        <strain evidence="2 3">JCM 16014</strain>
    </source>
</reference>
<keyword evidence="1" id="KW-1133">Transmembrane helix</keyword>
<keyword evidence="1" id="KW-0472">Membrane</keyword>
<gene>
    <name evidence="2" type="ORF">GCM10009839_12240</name>
</gene>
<evidence type="ECO:0000313" key="2">
    <source>
        <dbReference type="EMBL" id="GAA2017831.1"/>
    </source>
</evidence>
<keyword evidence="1" id="KW-0812">Transmembrane</keyword>
<name>A0ABN2TRR6_9ACTN</name>
<keyword evidence="3" id="KW-1185">Reference proteome</keyword>
<dbReference type="Proteomes" id="UP001500751">
    <property type="component" value="Unassembled WGS sequence"/>
</dbReference>